<dbReference type="Pfam" id="PF20209">
    <property type="entry name" value="DUF6570"/>
    <property type="match status" value="1"/>
</dbReference>
<sequence>MGFLSVKAKIHRFSNQRGLKGHVIIHPQRPEKLATVLPPVIDDIITPICVIFVGSERPSREWLEKKAKPLVVRRERILAALQWLKANNPLYSDVRIDADRVAALPANGMLPHDIQYLHPTESTSATTARYDHADVSSVNEPSIENLQGDNVPFSKVIITDVDGRAPSSELKAAAIRHIKCKGGGYLSIPHEPKPINEFCNPTLFPKIYPSLFPYGVGGCEDPDRQKPVSLRRHIGVFRLTIHFCLRHSTSCSEGRSY</sequence>
<reference evidence="2 3" key="1">
    <citation type="journal article" date="2015" name="Biotechnol. Biofuels">
        <title>Enhanced degradation of softwood versus hardwood by the white-rot fungus Pycnoporus coccineus.</title>
        <authorList>
            <person name="Couturier M."/>
            <person name="Navarro D."/>
            <person name="Chevret D."/>
            <person name="Henrissat B."/>
            <person name="Piumi F."/>
            <person name="Ruiz-Duenas F.J."/>
            <person name="Martinez A.T."/>
            <person name="Grigoriev I.V."/>
            <person name="Riley R."/>
            <person name="Lipzen A."/>
            <person name="Berrin J.G."/>
            <person name="Master E.R."/>
            <person name="Rosso M.N."/>
        </authorList>
    </citation>
    <scope>NUCLEOTIDE SEQUENCE [LARGE SCALE GENOMIC DNA]</scope>
    <source>
        <strain evidence="2 3">BRFM310</strain>
    </source>
</reference>
<name>A0A1Y2I8D1_TRAC3</name>
<evidence type="ECO:0000313" key="3">
    <source>
        <dbReference type="Proteomes" id="UP000193067"/>
    </source>
</evidence>
<feature type="domain" description="DUF6570" evidence="1">
    <location>
        <begin position="11"/>
        <end position="101"/>
    </location>
</feature>
<evidence type="ECO:0000313" key="2">
    <source>
        <dbReference type="EMBL" id="OSC97385.1"/>
    </source>
</evidence>
<evidence type="ECO:0000259" key="1">
    <source>
        <dbReference type="Pfam" id="PF20209"/>
    </source>
</evidence>
<proteinExistence type="predicted"/>
<organism evidence="2 3">
    <name type="scientific">Trametes coccinea (strain BRFM310)</name>
    <name type="common">Pycnoporus coccineus</name>
    <dbReference type="NCBI Taxonomy" id="1353009"/>
    <lineage>
        <taxon>Eukaryota</taxon>
        <taxon>Fungi</taxon>
        <taxon>Dikarya</taxon>
        <taxon>Basidiomycota</taxon>
        <taxon>Agaricomycotina</taxon>
        <taxon>Agaricomycetes</taxon>
        <taxon>Polyporales</taxon>
        <taxon>Polyporaceae</taxon>
        <taxon>Trametes</taxon>
    </lineage>
</organism>
<dbReference type="EMBL" id="KZ084152">
    <property type="protein sequence ID" value="OSC97385.1"/>
    <property type="molecule type" value="Genomic_DNA"/>
</dbReference>
<dbReference type="Proteomes" id="UP000193067">
    <property type="component" value="Unassembled WGS sequence"/>
</dbReference>
<dbReference type="STRING" id="1353009.A0A1Y2I8D1"/>
<accession>A0A1Y2I8D1</accession>
<dbReference type="OrthoDB" id="2748854at2759"/>
<protein>
    <recommendedName>
        <fullName evidence="1">DUF6570 domain-containing protein</fullName>
    </recommendedName>
</protein>
<gene>
    <name evidence="2" type="ORF">PYCCODRAFT_1448042</name>
</gene>
<keyword evidence="3" id="KW-1185">Reference proteome</keyword>
<dbReference type="AlphaFoldDB" id="A0A1Y2I8D1"/>
<dbReference type="InterPro" id="IPR046700">
    <property type="entry name" value="DUF6570"/>
</dbReference>